<dbReference type="SUPFAM" id="SSF55785">
    <property type="entry name" value="PYP-like sensor domain (PAS domain)"/>
    <property type="match status" value="1"/>
</dbReference>
<dbReference type="PROSITE" id="PS50801">
    <property type="entry name" value="STAS"/>
    <property type="match status" value="1"/>
</dbReference>
<organism evidence="4 5">
    <name type="scientific">Exobacillus caeni</name>
    <dbReference type="NCBI Taxonomy" id="2574798"/>
    <lineage>
        <taxon>Bacteria</taxon>
        <taxon>Bacillati</taxon>
        <taxon>Bacillota</taxon>
        <taxon>Bacilli</taxon>
        <taxon>Bacillales</taxon>
        <taxon>Guptibacillaceae</taxon>
        <taxon>Exobacillus</taxon>
    </lineage>
</organism>
<dbReference type="Gene3D" id="3.30.750.24">
    <property type="entry name" value="STAS domain"/>
    <property type="match status" value="1"/>
</dbReference>
<dbReference type="EMBL" id="SWLG01000012">
    <property type="protein sequence ID" value="TLS36244.1"/>
    <property type="molecule type" value="Genomic_DNA"/>
</dbReference>
<dbReference type="Pfam" id="PF01740">
    <property type="entry name" value="STAS"/>
    <property type="match status" value="1"/>
</dbReference>
<dbReference type="RefSeq" id="WP_138127854.1">
    <property type="nucleotide sequence ID" value="NZ_SWLG01000012.1"/>
</dbReference>
<proteinExistence type="predicted"/>
<dbReference type="InterPro" id="IPR036513">
    <property type="entry name" value="STAS_dom_sf"/>
</dbReference>
<dbReference type="InterPro" id="IPR051932">
    <property type="entry name" value="Bact_StressResp_Reg"/>
</dbReference>
<dbReference type="AlphaFoldDB" id="A0A5R9F6X7"/>
<protein>
    <submittedName>
        <fullName evidence="4">PAS domain S-box protein</fullName>
    </submittedName>
</protein>
<dbReference type="InterPro" id="IPR000014">
    <property type="entry name" value="PAS"/>
</dbReference>
<dbReference type="CDD" id="cd07041">
    <property type="entry name" value="STAS_RsbR_RsbS_like"/>
    <property type="match status" value="1"/>
</dbReference>
<name>A0A5R9F6X7_9BACL</name>
<dbReference type="PROSITE" id="PS50113">
    <property type="entry name" value="PAC"/>
    <property type="match status" value="1"/>
</dbReference>
<dbReference type="PANTHER" id="PTHR33745">
    <property type="entry name" value="RSBT ANTAGONIST PROTEIN RSBS-RELATED"/>
    <property type="match status" value="1"/>
</dbReference>
<evidence type="ECO:0000259" key="2">
    <source>
        <dbReference type="PROSITE" id="PS50113"/>
    </source>
</evidence>
<feature type="domain" description="STAS" evidence="3">
    <location>
        <begin position="142"/>
        <end position="253"/>
    </location>
</feature>
<dbReference type="NCBIfam" id="TIGR00229">
    <property type="entry name" value="sensory_box"/>
    <property type="match status" value="1"/>
</dbReference>
<dbReference type="Gene3D" id="3.30.450.20">
    <property type="entry name" value="PAS domain"/>
    <property type="match status" value="1"/>
</dbReference>
<gene>
    <name evidence="4" type="ORF">FCL54_16555</name>
</gene>
<dbReference type="InterPro" id="IPR000700">
    <property type="entry name" value="PAS-assoc_C"/>
</dbReference>
<dbReference type="Pfam" id="PF13426">
    <property type="entry name" value="PAS_9"/>
    <property type="match status" value="1"/>
</dbReference>
<dbReference type="CDD" id="cd00130">
    <property type="entry name" value="PAS"/>
    <property type="match status" value="1"/>
</dbReference>
<feature type="domain" description="PAC" evidence="2">
    <location>
        <begin position="86"/>
        <end position="136"/>
    </location>
</feature>
<comment type="caution">
    <text evidence="4">The sequence shown here is derived from an EMBL/GenBank/DDBJ whole genome shotgun (WGS) entry which is preliminary data.</text>
</comment>
<dbReference type="OrthoDB" id="2702602at2"/>
<evidence type="ECO:0000259" key="1">
    <source>
        <dbReference type="PROSITE" id="PS50112"/>
    </source>
</evidence>
<keyword evidence="5" id="KW-1185">Reference proteome</keyword>
<accession>A0A5R9F6X7</accession>
<dbReference type="PROSITE" id="PS50112">
    <property type="entry name" value="PAS"/>
    <property type="match status" value="1"/>
</dbReference>
<reference evidence="4 5" key="1">
    <citation type="submission" date="2019-04" db="EMBL/GenBank/DDBJ databases">
        <title>Bacillus caeni sp. nov., a bacterium isolated from mangrove sediment.</title>
        <authorList>
            <person name="Huang H."/>
            <person name="Mo K."/>
            <person name="Hu Y."/>
        </authorList>
    </citation>
    <scope>NUCLEOTIDE SEQUENCE [LARGE SCALE GENOMIC DNA]</scope>
    <source>
        <strain evidence="4 5">HB172195</strain>
    </source>
</reference>
<evidence type="ECO:0000313" key="4">
    <source>
        <dbReference type="EMBL" id="TLS36244.1"/>
    </source>
</evidence>
<dbReference type="InterPro" id="IPR002645">
    <property type="entry name" value="STAS_dom"/>
</dbReference>
<feature type="domain" description="PAS" evidence="1">
    <location>
        <begin position="13"/>
        <end position="82"/>
    </location>
</feature>
<dbReference type="SUPFAM" id="SSF52091">
    <property type="entry name" value="SpoIIaa-like"/>
    <property type="match status" value="1"/>
</dbReference>
<dbReference type="InterPro" id="IPR035965">
    <property type="entry name" value="PAS-like_dom_sf"/>
</dbReference>
<evidence type="ECO:0000259" key="3">
    <source>
        <dbReference type="PROSITE" id="PS50801"/>
    </source>
</evidence>
<dbReference type="Proteomes" id="UP000308230">
    <property type="component" value="Unassembled WGS sequence"/>
</dbReference>
<dbReference type="PANTHER" id="PTHR33745:SF8">
    <property type="entry name" value="BLUE-LIGHT PHOTORECEPTOR"/>
    <property type="match status" value="1"/>
</dbReference>
<sequence length="256" mass="28906">MIEEENGKTVINEEDMYRQIVEYSFETTIIHADHKVLYINQSGADFLKAEKEDIIGGSVLEVFLNEDLDYIKERIRKASKENQVGELIELKVRRLDGLEVDVELYCHPCKFGDKDAIQSILRDITSRKEAEKKLKQVMTEISTPVVPVSEGIAVVPLVGEINQSQAQHLTRSIPSKLQNKNLDYLIIDFSGTYNIDNIVANFLYRISSILTLLDISPVITGLRPELAQKAVLHGNDLSSITAIQTVQQALRKLTRP</sequence>
<dbReference type="SMART" id="SM00091">
    <property type="entry name" value="PAS"/>
    <property type="match status" value="1"/>
</dbReference>
<evidence type="ECO:0000313" key="5">
    <source>
        <dbReference type="Proteomes" id="UP000308230"/>
    </source>
</evidence>